<keyword evidence="3" id="KW-1185">Reference proteome</keyword>
<evidence type="ECO:0000313" key="3">
    <source>
        <dbReference type="Proteomes" id="UP000678393"/>
    </source>
</evidence>
<gene>
    <name evidence="2" type="ORF">CUNI_LOCUS12522</name>
</gene>
<proteinExistence type="predicted"/>
<dbReference type="EMBL" id="CAJHNH020002513">
    <property type="protein sequence ID" value="CAG5126964.1"/>
    <property type="molecule type" value="Genomic_DNA"/>
</dbReference>
<evidence type="ECO:0000256" key="1">
    <source>
        <dbReference type="SAM" id="MobiDB-lite"/>
    </source>
</evidence>
<protein>
    <submittedName>
        <fullName evidence="2">Uncharacterized protein</fullName>
    </submittedName>
</protein>
<evidence type="ECO:0000313" key="2">
    <source>
        <dbReference type="EMBL" id="CAG5126964.1"/>
    </source>
</evidence>
<feature type="region of interest" description="Disordered" evidence="1">
    <location>
        <begin position="108"/>
        <end position="135"/>
    </location>
</feature>
<dbReference type="AlphaFoldDB" id="A0A8S3ZBP9"/>
<sequence>PRKSYFVKRRKQGQCYSMMKEAECQKRLFYADLSRARRLSTKTTFIRKRQETRLADKSQEFDLYEEKDGALLEAVKKYMDGVRKQSHLLAVLRARSIFSRKSNARLSETDTMDLTETSREGSLYQENQAPDPHNF</sequence>
<accession>A0A8S3ZBP9</accession>
<feature type="non-terminal residue" evidence="2">
    <location>
        <position position="1"/>
    </location>
</feature>
<comment type="caution">
    <text evidence="2">The sequence shown here is derived from an EMBL/GenBank/DDBJ whole genome shotgun (WGS) entry which is preliminary data.</text>
</comment>
<reference evidence="2" key="1">
    <citation type="submission" date="2021-04" db="EMBL/GenBank/DDBJ databases">
        <authorList>
            <consortium name="Molecular Ecology Group"/>
        </authorList>
    </citation>
    <scope>NUCLEOTIDE SEQUENCE</scope>
</reference>
<dbReference type="Proteomes" id="UP000678393">
    <property type="component" value="Unassembled WGS sequence"/>
</dbReference>
<organism evidence="2 3">
    <name type="scientific">Candidula unifasciata</name>
    <dbReference type="NCBI Taxonomy" id="100452"/>
    <lineage>
        <taxon>Eukaryota</taxon>
        <taxon>Metazoa</taxon>
        <taxon>Spiralia</taxon>
        <taxon>Lophotrochozoa</taxon>
        <taxon>Mollusca</taxon>
        <taxon>Gastropoda</taxon>
        <taxon>Heterobranchia</taxon>
        <taxon>Euthyneura</taxon>
        <taxon>Panpulmonata</taxon>
        <taxon>Eupulmonata</taxon>
        <taxon>Stylommatophora</taxon>
        <taxon>Helicina</taxon>
        <taxon>Helicoidea</taxon>
        <taxon>Geomitridae</taxon>
        <taxon>Candidula</taxon>
    </lineage>
</organism>
<name>A0A8S3ZBP9_9EUPU</name>